<evidence type="ECO:0000313" key="3">
    <source>
        <dbReference type="Proteomes" id="UP000051461"/>
    </source>
</evidence>
<sequence length="73" mass="8542">MGSTHFAGWFILLLVLGFLGTFIFRMTHQAVKQESRVQYTSAARTQLDRLYATGKISETEYYHRLAVLEHDRY</sequence>
<evidence type="ECO:0000256" key="1">
    <source>
        <dbReference type="SAM" id="Phobius"/>
    </source>
</evidence>
<dbReference type="PATRIC" id="fig|1423726.3.peg.3123"/>
<evidence type="ECO:0000313" key="2">
    <source>
        <dbReference type="EMBL" id="KRK40717.1"/>
    </source>
</evidence>
<dbReference type="Proteomes" id="UP000051461">
    <property type="component" value="Unassembled WGS sequence"/>
</dbReference>
<proteinExistence type="predicted"/>
<reference evidence="2 3" key="1">
    <citation type="journal article" date="2015" name="Genome Announc.">
        <title>Expanding the biotechnology potential of lactobacilli through comparative genomics of 213 strains and associated genera.</title>
        <authorList>
            <person name="Sun Z."/>
            <person name="Harris H.M."/>
            <person name="McCann A."/>
            <person name="Guo C."/>
            <person name="Argimon S."/>
            <person name="Zhang W."/>
            <person name="Yang X."/>
            <person name="Jeffery I.B."/>
            <person name="Cooney J.C."/>
            <person name="Kagawa T.F."/>
            <person name="Liu W."/>
            <person name="Song Y."/>
            <person name="Salvetti E."/>
            <person name="Wrobel A."/>
            <person name="Rasinkangas P."/>
            <person name="Parkhill J."/>
            <person name="Rea M.C."/>
            <person name="O'Sullivan O."/>
            <person name="Ritari J."/>
            <person name="Douillard F.P."/>
            <person name="Paul Ross R."/>
            <person name="Yang R."/>
            <person name="Briner A.E."/>
            <person name="Felis G.E."/>
            <person name="de Vos W.M."/>
            <person name="Barrangou R."/>
            <person name="Klaenhammer T.R."/>
            <person name="Caufield P.W."/>
            <person name="Cui Y."/>
            <person name="Zhang H."/>
            <person name="O'Toole P.W."/>
        </authorList>
    </citation>
    <scope>NUCLEOTIDE SEQUENCE [LARGE SCALE GENOMIC DNA]</scope>
    <source>
        <strain evidence="2 3">DSM 20003</strain>
    </source>
</reference>
<keyword evidence="3" id="KW-1185">Reference proteome</keyword>
<comment type="caution">
    <text evidence="2">The sequence shown here is derived from an EMBL/GenBank/DDBJ whole genome shotgun (WGS) entry which is preliminary data.</text>
</comment>
<dbReference type="AlphaFoldDB" id="A0A0R1H2A1"/>
<organism evidence="2 3">
    <name type="scientific">Loigolactobacillus bifermentans DSM 20003</name>
    <dbReference type="NCBI Taxonomy" id="1423726"/>
    <lineage>
        <taxon>Bacteria</taxon>
        <taxon>Bacillati</taxon>
        <taxon>Bacillota</taxon>
        <taxon>Bacilli</taxon>
        <taxon>Lactobacillales</taxon>
        <taxon>Lactobacillaceae</taxon>
        <taxon>Loigolactobacillus</taxon>
    </lineage>
</organism>
<keyword evidence="1" id="KW-1133">Transmembrane helix</keyword>
<feature type="transmembrane region" description="Helical" evidence="1">
    <location>
        <begin position="6"/>
        <end position="24"/>
    </location>
</feature>
<gene>
    <name evidence="2" type="ORF">FC07_GL003009</name>
</gene>
<keyword evidence="1" id="KW-0812">Transmembrane</keyword>
<accession>A0A0R1H2A1</accession>
<dbReference type="EMBL" id="AZDA01000005">
    <property type="protein sequence ID" value="KRK40717.1"/>
    <property type="molecule type" value="Genomic_DNA"/>
</dbReference>
<evidence type="ECO:0008006" key="4">
    <source>
        <dbReference type="Google" id="ProtNLM"/>
    </source>
</evidence>
<name>A0A0R1H2A1_9LACO</name>
<protein>
    <recommendedName>
        <fullName evidence="4">SHOCT domain-containing protein</fullName>
    </recommendedName>
</protein>
<keyword evidence="1" id="KW-0472">Membrane</keyword>